<dbReference type="AlphaFoldDB" id="A0AAD8YDT6"/>
<evidence type="ECO:0000313" key="3">
    <source>
        <dbReference type="Proteomes" id="UP001224775"/>
    </source>
</evidence>
<evidence type="ECO:0000313" key="2">
    <source>
        <dbReference type="EMBL" id="KAK1743943.1"/>
    </source>
</evidence>
<sequence>ESLKELKNKELQAILVGLGLRKTGNKKDLIDRILGREVVVDKRKKKIEWRNSKARAMLVRMLMDKDSNAHTMTWQQLHSSHEWFQEYDAKSFQRYVSELKKANPKKIAVVTEDNKIINAELQKFPRPDKTLRGEPFWDTHPSKLLLRQDVKLGKHLEMKPKTLHQTRLEYQAFFSLKTFRQHVYQEKRHQKELPMRVNRRNKKAQYKYEKEVKENVTIWEAEMSGRDDEMIEAVLSDEVLSDEDDLRVQKSCFIQSSTSFLCLLHRLAKIAFLSCVPSPYLVSGNGILRLNSTTESCNICLVILSDILKSLVWGYPILHLRKHTTLRSKLLLKPKGFAFNSTSWRILTAAIGRRLSLSGSTSLRTAMMCRGSLMS</sequence>
<name>A0AAD8YDT6_9STRA</name>
<dbReference type="Proteomes" id="UP001224775">
    <property type="component" value="Unassembled WGS sequence"/>
</dbReference>
<accession>A0AAD8YDT6</accession>
<protein>
    <recommendedName>
        <fullName evidence="1">SAP domain-containing protein</fullName>
    </recommendedName>
</protein>
<organism evidence="2 3">
    <name type="scientific">Skeletonema marinoi</name>
    <dbReference type="NCBI Taxonomy" id="267567"/>
    <lineage>
        <taxon>Eukaryota</taxon>
        <taxon>Sar</taxon>
        <taxon>Stramenopiles</taxon>
        <taxon>Ochrophyta</taxon>
        <taxon>Bacillariophyta</taxon>
        <taxon>Coscinodiscophyceae</taxon>
        <taxon>Thalassiosirophycidae</taxon>
        <taxon>Thalassiosirales</taxon>
        <taxon>Skeletonemataceae</taxon>
        <taxon>Skeletonema</taxon>
        <taxon>Skeletonema marinoi-dohrnii complex</taxon>
    </lineage>
</organism>
<keyword evidence="3" id="KW-1185">Reference proteome</keyword>
<comment type="caution">
    <text evidence="2">The sequence shown here is derived from an EMBL/GenBank/DDBJ whole genome shotgun (WGS) entry which is preliminary data.</text>
</comment>
<dbReference type="Pfam" id="PF02037">
    <property type="entry name" value="SAP"/>
    <property type="match status" value="1"/>
</dbReference>
<dbReference type="InterPro" id="IPR003034">
    <property type="entry name" value="SAP_dom"/>
</dbReference>
<gene>
    <name evidence="2" type="ORF">QTG54_005540</name>
</gene>
<proteinExistence type="predicted"/>
<evidence type="ECO:0000259" key="1">
    <source>
        <dbReference type="PROSITE" id="PS50800"/>
    </source>
</evidence>
<dbReference type="SUPFAM" id="SSF68906">
    <property type="entry name" value="SAP domain"/>
    <property type="match status" value="1"/>
</dbReference>
<dbReference type="EMBL" id="JATAAI010000008">
    <property type="protein sequence ID" value="KAK1743943.1"/>
    <property type="molecule type" value="Genomic_DNA"/>
</dbReference>
<feature type="domain" description="SAP" evidence="1">
    <location>
        <begin position="3"/>
        <end position="37"/>
    </location>
</feature>
<reference evidence="2" key="1">
    <citation type="submission" date="2023-06" db="EMBL/GenBank/DDBJ databases">
        <title>Survivors Of The Sea: Transcriptome response of Skeletonema marinoi to long-term dormancy.</title>
        <authorList>
            <person name="Pinder M.I.M."/>
            <person name="Kourtchenko O."/>
            <person name="Robertson E.K."/>
            <person name="Larsson T."/>
            <person name="Maumus F."/>
            <person name="Osuna-Cruz C.M."/>
            <person name="Vancaester E."/>
            <person name="Stenow R."/>
            <person name="Vandepoele K."/>
            <person name="Ploug H."/>
            <person name="Bruchert V."/>
            <person name="Godhe A."/>
            <person name="Topel M."/>
        </authorList>
    </citation>
    <scope>NUCLEOTIDE SEQUENCE</scope>
    <source>
        <strain evidence="2">R05AC</strain>
    </source>
</reference>
<dbReference type="InterPro" id="IPR036361">
    <property type="entry name" value="SAP_dom_sf"/>
</dbReference>
<dbReference type="SMART" id="SM00513">
    <property type="entry name" value="SAP"/>
    <property type="match status" value="1"/>
</dbReference>
<dbReference type="PROSITE" id="PS50800">
    <property type="entry name" value="SAP"/>
    <property type="match status" value="1"/>
</dbReference>
<feature type="non-terminal residue" evidence="2">
    <location>
        <position position="1"/>
    </location>
</feature>